<feature type="region of interest" description="Disordered" evidence="2">
    <location>
        <begin position="277"/>
        <end position="297"/>
    </location>
</feature>
<protein>
    <submittedName>
        <fullName evidence="5">Uncharacterized protein</fullName>
    </submittedName>
</protein>
<feature type="region of interest" description="Disordered" evidence="2">
    <location>
        <begin position="570"/>
        <end position="603"/>
    </location>
</feature>
<dbReference type="Pfam" id="PF25597">
    <property type="entry name" value="SH3_retrovirus"/>
    <property type="match status" value="1"/>
</dbReference>
<dbReference type="InterPro" id="IPR057670">
    <property type="entry name" value="SH3_retrovirus"/>
</dbReference>
<accession>A0A699GXB0</accession>
<evidence type="ECO:0000256" key="1">
    <source>
        <dbReference type="SAM" id="Coils"/>
    </source>
</evidence>
<gene>
    <name evidence="5" type="ORF">Tci_239579</name>
</gene>
<feature type="domain" description="Reverse transcriptase Ty1/copia-type" evidence="3">
    <location>
        <begin position="882"/>
        <end position="959"/>
    </location>
</feature>
<evidence type="ECO:0000259" key="3">
    <source>
        <dbReference type="Pfam" id="PF07727"/>
    </source>
</evidence>
<proteinExistence type="predicted"/>
<keyword evidence="1" id="KW-0175">Coiled coil</keyword>
<dbReference type="EMBL" id="BKCJ010068774">
    <property type="protein sequence ID" value="GEW67603.1"/>
    <property type="molecule type" value="Genomic_DNA"/>
</dbReference>
<dbReference type="PANTHER" id="PTHR11439:SF495">
    <property type="entry name" value="REVERSE TRANSCRIPTASE, RNA-DEPENDENT DNA POLYMERASE-RELATED"/>
    <property type="match status" value="1"/>
</dbReference>
<dbReference type="AlphaFoldDB" id="A0A699GXB0"/>
<feature type="compositionally biased region" description="Basic and acidic residues" evidence="2">
    <location>
        <begin position="573"/>
        <end position="590"/>
    </location>
</feature>
<organism evidence="5">
    <name type="scientific">Tanacetum cinerariifolium</name>
    <name type="common">Dalmatian daisy</name>
    <name type="synonym">Chrysanthemum cinerariifolium</name>
    <dbReference type="NCBI Taxonomy" id="118510"/>
    <lineage>
        <taxon>Eukaryota</taxon>
        <taxon>Viridiplantae</taxon>
        <taxon>Streptophyta</taxon>
        <taxon>Embryophyta</taxon>
        <taxon>Tracheophyta</taxon>
        <taxon>Spermatophyta</taxon>
        <taxon>Magnoliopsida</taxon>
        <taxon>eudicotyledons</taxon>
        <taxon>Gunneridae</taxon>
        <taxon>Pentapetalae</taxon>
        <taxon>asterids</taxon>
        <taxon>campanulids</taxon>
        <taxon>Asterales</taxon>
        <taxon>Asteraceae</taxon>
        <taxon>Asteroideae</taxon>
        <taxon>Anthemideae</taxon>
        <taxon>Anthemidinae</taxon>
        <taxon>Tanacetum</taxon>
    </lineage>
</organism>
<feature type="region of interest" description="Disordered" evidence="2">
    <location>
        <begin position="33"/>
        <end position="100"/>
    </location>
</feature>
<reference evidence="5" key="1">
    <citation type="journal article" date="2019" name="Sci. Rep.">
        <title>Draft genome of Tanacetum cinerariifolium, the natural source of mosquito coil.</title>
        <authorList>
            <person name="Yamashiro T."/>
            <person name="Shiraishi A."/>
            <person name="Satake H."/>
            <person name="Nakayama K."/>
        </authorList>
    </citation>
    <scope>NUCLEOTIDE SEQUENCE</scope>
</reference>
<sequence length="1180" mass="135015">MTTPRLTSFPTTTPCAGAFAPFVIISDSKDEITTLPVRPAPPSPDQTPTWYGYPLNSSDDSSNEDLSETAKSLHTQTASTSRSRSPSPSLPTTIPPPPEHIESFGDDIETMHAGLASAMQEMMALHARFGSLEQHDETMSTTNQGTSFVKIEKIVAQRVANAIETVAIYEAKTRMARDLMNRVERQKDKVADNASNKRKKILQIKSRIQTVRNHQKSYADVRRKPLEFQVGDKVMLKCLFDESLVIPLDEIHIDDRFDGTLGEAQSLRGNARINFRRINGDSPPPKRTVDGVEQTYPPTTTEEKLARKNELKARGTLLMALPNEHQLKFNSYKYAKSLMKEIEQCPQLDNEDLQQIDANDLEEMYLKCHMAMLTMRAKRFLKKTGRKVGANGSETIRRNVIVETTYAKALVAQDGIRYDWSDQAEDRPINFALMAYTSLAYKTGLEYVEARLVVYKKNEDIFEENIKFLKLDIHLRDNALTELGKKLEKAEKERDEIKITLEKIENSSKTLNKMLDSQVNDKNKTGVGYHAVPPPYTGNFMPSKPDLILADVDEYVVSESVTSVPAVATNKAKTSESKPKYESVKQEEHNRKAKHLRKNSQSPRDTEYVVMSLDFKFTDESHVLLKVPIMDNMYNIDLKNIVPQGGKFDRKANEGFFVGYYVNNKAFRVFNSRTRIVEETLHITFLENKPNVAGNQSNGSAVLRILLMMDSNHQGRRKKRMLKIHEMKIISPTANAPSIKDNAADKNIVYGCADDLNMPNLEEIVYSDDDEDVGAEAEMTNLDTNVLVSLIPTTRIHKDHPVEQIIRDIYSTPQTRRMTKSVTDHEPKKVIQALTHPSWIEAMQDELLQFKLQQVWTLVDLSYGKKAIGTKWMYSNKKDERAYASFKDFIVYPMDVKSAFMYGKIEEEVYVCQPPAFEDLEFPDRVYKVEKALYGLHQAARAWYETLSTYLLYNRFQRGELTFFLGLQVTQKDDGIFICQDKYVDEILKTFGFTIVKTTSTPMETSKPLMKDENAEDVDVQLYRSMIGSLMYLISSRPDIMFDVCVCARFQVTPKVLHLHTVKRIFRYLKGQPKLDLWYPKDSPFDLEAYTDSDYASVSLDRKFTTEDVTIRLQVLECLTSKVLIEGRLIMLICSRLYTNDDWNEVKQLLRMKLRLTLAYTYYCQLKVNAARHKLTTAVD</sequence>
<name>A0A699GXB0_TANCI</name>
<dbReference type="InterPro" id="IPR013103">
    <property type="entry name" value="RVT_2"/>
</dbReference>
<feature type="domain" description="Retroviral polymerase SH3-like" evidence="4">
    <location>
        <begin position="643"/>
        <end position="690"/>
    </location>
</feature>
<dbReference type="PANTHER" id="PTHR11439">
    <property type="entry name" value="GAG-POL-RELATED RETROTRANSPOSON"/>
    <property type="match status" value="1"/>
</dbReference>
<comment type="caution">
    <text evidence="5">The sequence shown here is derived from an EMBL/GenBank/DDBJ whole genome shotgun (WGS) entry which is preliminary data.</text>
</comment>
<evidence type="ECO:0000259" key="4">
    <source>
        <dbReference type="Pfam" id="PF25597"/>
    </source>
</evidence>
<feature type="compositionally biased region" description="Low complexity" evidence="2">
    <location>
        <begin position="79"/>
        <end position="92"/>
    </location>
</feature>
<evidence type="ECO:0000313" key="5">
    <source>
        <dbReference type="EMBL" id="GEW67603.1"/>
    </source>
</evidence>
<feature type="coiled-coil region" evidence="1">
    <location>
        <begin position="169"/>
        <end position="200"/>
    </location>
</feature>
<evidence type="ECO:0000256" key="2">
    <source>
        <dbReference type="SAM" id="MobiDB-lite"/>
    </source>
</evidence>
<dbReference type="Pfam" id="PF07727">
    <property type="entry name" value="RVT_2"/>
    <property type="match status" value="1"/>
</dbReference>
<feature type="compositionally biased region" description="Polar residues" evidence="2">
    <location>
        <begin position="69"/>
        <end position="78"/>
    </location>
</feature>
<feature type="coiled-coil region" evidence="1">
    <location>
        <begin position="480"/>
        <end position="507"/>
    </location>
</feature>